<evidence type="ECO:0000256" key="2">
    <source>
        <dbReference type="ARBA" id="ARBA00009610"/>
    </source>
</evidence>
<evidence type="ECO:0000313" key="5">
    <source>
        <dbReference type="Proteomes" id="UP000010422"/>
    </source>
</evidence>
<dbReference type="UniPathway" id="UPA00196"/>
<evidence type="ECO:0000259" key="3">
    <source>
        <dbReference type="Pfam" id="PF10181"/>
    </source>
</evidence>
<comment type="caution">
    <text evidence="4">The sequence shown here is derived from an EMBL/GenBank/DDBJ whole genome shotgun (WGS) entry which is preliminary data.</text>
</comment>
<dbReference type="GO" id="GO:0000506">
    <property type="term" value="C:glycosylphosphatidylinositol-N-acetylglucosaminyltransferase (GPI-GnT) complex"/>
    <property type="evidence" value="ECO:0007669"/>
    <property type="project" value="InterPro"/>
</dbReference>
<gene>
    <name evidence="4" type="ORF">PNEJI1_002417</name>
</gene>
<dbReference type="InParanoid" id="L0PA08"/>
<reference evidence="4 5" key="1">
    <citation type="journal article" date="2012" name="MBio">
        <title>De novo assembly of the Pneumocystis jirovecii genome from a single bronchoalveolar lavage fluid specimen from a patient.</title>
        <authorList>
            <person name="Cisse O.H."/>
            <person name="Pagni M."/>
            <person name="Hauser P.M."/>
        </authorList>
    </citation>
    <scope>NUCLEOTIDE SEQUENCE [LARGE SCALE GENOMIC DNA]</scope>
    <source>
        <strain evidence="4 5">SE8</strain>
    </source>
</reference>
<comment type="pathway">
    <text evidence="1">Glycolipid biosynthesis; glycosylphosphatidylinositol-anchor biosynthesis.</text>
</comment>
<dbReference type="InterPro" id="IPR019328">
    <property type="entry name" value="PIGH-H_dom"/>
</dbReference>
<sequence length="95" mass="11260">MHPKPSSESLLVLHNIGLQITLHYFLLPSRTRFIPLSDILDVVIHEGFIGLEVRYYLALIIRNEDTLQVIFENLLPRRKFLEIVYKEIRTIFIEK</sequence>
<dbReference type="PANTHER" id="PTHR15231:SF1">
    <property type="entry name" value="PHOSPHATIDYLINOSITOL N-ACETYLGLUCOSAMINYLTRANSFERASE SUBUNIT H"/>
    <property type="match status" value="1"/>
</dbReference>
<dbReference type="STRING" id="1209962.L0PA08"/>
<accession>L0PA08</accession>
<dbReference type="InterPro" id="IPR044215">
    <property type="entry name" value="PIG-H"/>
</dbReference>
<dbReference type="GO" id="GO:0006506">
    <property type="term" value="P:GPI anchor biosynthetic process"/>
    <property type="evidence" value="ECO:0007669"/>
    <property type="project" value="UniProtKB-UniPathway"/>
</dbReference>
<dbReference type="PANTHER" id="PTHR15231">
    <property type="entry name" value="PHOSPHATIDYLINOSITOL N-ACETYLGLUCOSAMINYLTRANSFERASE SUBUNIT H"/>
    <property type="match status" value="1"/>
</dbReference>
<dbReference type="EMBL" id="CAKM01000132">
    <property type="protein sequence ID" value="CCJ28904.1"/>
    <property type="molecule type" value="Genomic_DNA"/>
</dbReference>
<comment type="similarity">
    <text evidence="2">Belongs to the PIGH family.</text>
</comment>
<protein>
    <recommendedName>
        <fullName evidence="3">Phosphatidylinositol N-acetylglucosaminyltransferase subunit H conserved domain-containing protein</fullName>
    </recommendedName>
</protein>
<dbReference type="VEuPathDB" id="FungiDB:PNEJI1_002417"/>
<dbReference type="AlphaFoldDB" id="L0PA08"/>
<feature type="domain" description="Phosphatidylinositol N-acetylglucosaminyltransferase subunit H conserved" evidence="3">
    <location>
        <begin position="9"/>
        <end position="72"/>
    </location>
</feature>
<evidence type="ECO:0000313" key="4">
    <source>
        <dbReference type="EMBL" id="CCJ28904.1"/>
    </source>
</evidence>
<dbReference type="Pfam" id="PF10181">
    <property type="entry name" value="PIG-H"/>
    <property type="match status" value="1"/>
</dbReference>
<evidence type="ECO:0000256" key="1">
    <source>
        <dbReference type="ARBA" id="ARBA00004687"/>
    </source>
</evidence>
<proteinExistence type="inferred from homology"/>
<dbReference type="Proteomes" id="UP000010422">
    <property type="component" value="Unassembled WGS sequence"/>
</dbReference>
<organism evidence="5">
    <name type="scientific">Pneumocystis jirovecii</name>
    <name type="common">Human pneumocystis pneumonia agent</name>
    <dbReference type="NCBI Taxonomy" id="42068"/>
    <lineage>
        <taxon>Eukaryota</taxon>
        <taxon>Fungi</taxon>
        <taxon>Dikarya</taxon>
        <taxon>Ascomycota</taxon>
        <taxon>Taphrinomycotina</taxon>
        <taxon>Pneumocystomycetes</taxon>
        <taxon>Pneumocystaceae</taxon>
        <taxon>Pneumocystis</taxon>
    </lineage>
</organism>
<name>L0PA08_PNEJI</name>
<dbReference type="FunCoup" id="L0PA08">
    <property type="interactions" value="59"/>
</dbReference>